<comment type="caution">
    <text evidence="3">The sequence shown here is derived from an EMBL/GenBank/DDBJ whole genome shotgun (WGS) entry which is preliminary data.</text>
</comment>
<reference evidence="3 4" key="1">
    <citation type="submission" date="2020-03" db="EMBL/GenBank/DDBJ databases">
        <title>Genomic Encyclopedia of Type Strains, Phase III (KMG-III): the genomes of soil and plant-associated and newly described type strains.</title>
        <authorList>
            <person name="Whitman W."/>
        </authorList>
    </citation>
    <scope>NUCLEOTIDE SEQUENCE [LARGE SCALE GENOMIC DNA]</scope>
    <source>
        <strain evidence="3 4">CECT 8804</strain>
    </source>
</reference>
<organism evidence="3 4">
    <name type="scientific">Sphingomonas vulcanisoli</name>
    <dbReference type="NCBI Taxonomy" id="1658060"/>
    <lineage>
        <taxon>Bacteria</taxon>
        <taxon>Pseudomonadati</taxon>
        <taxon>Pseudomonadota</taxon>
        <taxon>Alphaproteobacteria</taxon>
        <taxon>Sphingomonadales</taxon>
        <taxon>Sphingomonadaceae</taxon>
        <taxon>Sphingomonas</taxon>
    </lineage>
</organism>
<dbReference type="InterPro" id="IPR002347">
    <property type="entry name" value="SDR_fam"/>
</dbReference>
<dbReference type="PANTHER" id="PTHR24321">
    <property type="entry name" value="DEHYDROGENASES, SHORT CHAIN"/>
    <property type="match status" value="1"/>
</dbReference>
<evidence type="ECO:0000256" key="1">
    <source>
        <dbReference type="ARBA" id="ARBA00006484"/>
    </source>
</evidence>
<dbReference type="Proteomes" id="UP000727456">
    <property type="component" value="Unassembled WGS sequence"/>
</dbReference>
<dbReference type="Pfam" id="PF13561">
    <property type="entry name" value="adh_short_C2"/>
    <property type="match status" value="1"/>
</dbReference>
<dbReference type="CDD" id="cd05233">
    <property type="entry name" value="SDR_c"/>
    <property type="match status" value="1"/>
</dbReference>
<comment type="similarity">
    <text evidence="1">Belongs to the short-chain dehydrogenases/reductases (SDR) family.</text>
</comment>
<sequence length="255" mass="26129">MGGELQGKIALVTGGGSGIGRATSLILAREGATIAVADRDRDAAEKAVADIRSTGATARAFTVDIANEEMVASLVADIEAAFGGLDLAFNNAGIGSAGAGCAGKAVDEVSAEAWHRMLDVNLTGLWHCMVHELRAMRRRGGGAIVNNASVASFVGVPRAVPYTASKHGVLGLTRASALEQAVHGIRINAVCPGLIDTPLMANALTDNEAVAHTDIPLGRLGRPEEVGELVSWMLSDRASFCTGTAFLVDGGQSAI</sequence>
<name>A0ABX0TRN1_9SPHN</name>
<keyword evidence="2" id="KW-0560">Oxidoreductase</keyword>
<dbReference type="Gene3D" id="3.40.50.720">
    <property type="entry name" value="NAD(P)-binding Rossmann-like Domain"/>
    <property type="match status" value="1"/>
</dbReference>
<proteinExistence type="inferred from homology"/>
<dbReference type="RefSeq" id="WP_243843376.1">
    <property type="nucleotide sequence ID" value="NZ_JAAOZC010000004.1"/>
</dbReference>
<dbReference type="PANTHER" id="PTHR24321:SF8">
    <property type="entry name" value="ESTRADIOL 17-BETA-DEHYDROGENASE 8-RELATED"/>
    <property type="match status" value="1"/>
</dbReference>
<protein>
    <submittedName>
        <fullName evidence="3">NAD(P)-dependent dehydrogenase (Short-subunit alcohol dehydrogenase family)</fullName>
    </submittedName>
</protein>
<evidence type="ECO:0000313" key="4">
    <source>
        <dbReference type="Proteomes" id="UP000727456"/>
    </source>
</evidence>
<dbReference type="InterPro" id="IPR036291">
    <property type="entry name" value="NAD(P)-bd_dom_sf"/>
</dbReference>
<dbReference type="PRINTS" id="PR00080">
    <property type="entry name" value="SDRFAMILY"/>
</dbReference>
<accession>A0ABX0TRN1</accession>
<dbReference type="PRINTS" id="PR00081">
    <property type="entry name" value="GDHRDH"/>
</dbReference>
<gene>
    <name evidence="3" type="ORF">FHS31_001801</name>
</gene>
<dbReference type="SUPFAM" id="SSF51735">
    <property type="entry name" value="NAD(P)-binding Rossmann-fold domains"/>
    <property type="match status" value="1"/>
</dbReference>
<evidence type="ECO:0000256" key="2">
    <source>
        <dbReference type="ARBA" id="ARBA00023002"/>
    </source>
</evidence>
<dbReference type="EMBL" id="JAAOZC010000004">
    <property type="protein sequence ID" value="NIJ08184.1"/>
    <property type="molecule type" value="Genomic_DNA"/>
</dbReference>
<keyword evidence="4" id="KW-1185">Reference proteome</keyword>
<evidence type="ECO:0000313" key="3">
    <source>
        <dbReference type="EMBL" id="NIJ08184.1"/>
    </source>
</evidence>